<accession>A0A9Q1B6R8</accession>
<feature type="compositionally biased region" description="Basic residues" evidence="1">
    <location>
        <begin position="11"/>
        <end position="23"/>
    </location>
</feature>
<feature type="compositionally biased region" description="Polar residues" evidence="1">
    <location>
        <begin position="1"/>
        <end position="10"/>
    </location>
</feature>
<keyword evidence="3" id="KW-1185">Reference proteome</keyword>
<organism evidence="2 3">
    <name type="scientific">Phrynocephalus forsythii</name>
    <dbReference type="NCBI Taxonomy" id="171643"/>
    <lineage>
        <taxon>Eukaryota</taxon>
        <taxon>Metazoa</taxon>
        <taxon>Chordata</taxon>
        <taxon>Craniata</taxon>
        <taxon>Vertebrata</taxon>
        <taxon>Euteleostomi</taxon>
        <taxon>Lepidosauria</taxon>
        <taxon>Squamata</taxon>
        <taxon>Bifurcata</taxon>
        <taxon>Unidentata</taxon>
        <taxon>Episquamata</taxon>
        <taxon>Toxicofera</taxon>
        <taxon>Iguania</taxon>
        <taxon>Acrodonta</taxon>
        <taxon>Agamidae</taxon>
        <taxon>Agaminae</taxon>
        <taxon>Phrynocephalus</taxon>
    </lineage>
</organism>
<dbReference type="Proteomes" id="UP001142489">
    <property type="component" value="Unassembled WGS sequence"/>
</dbReference>
<feature type="compositionally biased region" description="Acidic residues" evidence="1">
    <location>
        <begin position="75"/>
        <end position="109"/>
    </location>
</feature>
<protein>
    <submittedName>
        <fullName evidence="2">Uncharacterized protein</fullName>
    </submittedName>
</protein>
<feature type="compositionally biased region" description="Polar residues" evidence="1">
    <location>
        <begin position="24"/>
        <end position="36"/>
    </location>
</feature>
<proteinExistence type="predicted"/>
<evidence type="ECO:0000313" key="3">
    <source>
        <dbReference type="Proteomes" id="UP001142489"/>
    </source>
</evidence>
<dbReference type="EMBL" id="JAPFRF010000002">
    <property type="protein sequence ID" value="KAJ7341381.1"/>
    <property type="molecule type" value="Genomic_DNA"/>
</dbReference>
<feature type="compositionally biased region" description="Basic and acidic residues" evidence="1">
    <location>
        <begin position="110"/>
        <end position="121"/>
    </location>
</feature>
<evidence type="ECO:0000313" key="2">
    <source>
        <dbReference type="EMBL" id="KAJ7341381.1"/>
    </source>
</evidence>
<name>A0A9Q1B6R8_9SAUR</name>
<comment type="caution">
    <text evidence="2">The sequence shown here is derived from an EMBL/GenBank/DDBJ whole genome shotgun (WGS) entry which is preliminary data.</text>
</comment>
<feature type="compositionally biased region" description="Polar residues" evidence="1">
    <location>
        <begin position="186"/>
        <end position="203"/>
    </location>
</feature>
<dbReference type="AlphaFoldDB" id="A0A9Q1B6R8"/>
<evidence type="ECO:0000256" key="1">
    <source>
        <dbReference type="SAM" id="MobiDB-lite"/>
    </source>
</evidence>
<reference evidence="2" key="1">
    <citation type="journal article" date="2023" name="DNA Res.">
        <title>Chromosome-level genome assembly of Phrynocephalus forsythii using third-generation DNA sequencing and Hi-C analysis.</title>
        <authorList>
            <person name="Qi Y."/>
            <person name="Zhao W."/>
            <person name="Zhao Y."/>
            <person name="Niu C."/>
            <person name="Cao S."/>
            <person name="Zhang Y."/>
        </authorList>
    </citation>
    <scope>NUCLEOTIDE SEQUENCE</scope>
    <source>
        <tissue evidence="2">Muscle</tissue>
    </source>
</reference>
<feature type="region of interest" description="Disordered" evidence="1">
    <location>
        <begin position="185"/>
        <end position="216"/>
    </location>
</feature>
<feature type="region of interest" description="Disordered" evidence="1">
    <location>
        <begin position="1"/>
        <end position="156"/>
    </location>
</feature>
<sequence>MATHTMLSQRQPHHPRLNTRRRPTFSTPGQAASSAPTAHWAPLGRTEEPFPPLAPVAPDRQQSSSVTDMTRGEEPTLEEEMDHDEEEEEEWEEGGEQEEEEEEEEEEPDKEEKEGTCRETTFKMYVGQEEKPTNLPGSDLGESPQPSTSKATKGVIPCVSPCYGEWGQRCSEGSPKNVLGKLLLKGSSQENSPRGEATTTSPRTGLKGAGAKQTAPVEVGRQATALEDLVQRLQMIQSAVIKIYLEIQTVKDSMKHLEASSRSQQ</sequence>
<gene>
    <name evidence="2" type="ORF">JRQ81_005414</name>
</gene>